<sequence length="159" mass="18034">MNNIVIDQGLAALVAALIVSFFAIIASIISIRSSKMAALLSARQGVVGQDLKDLSHYIYQIVALSVEAAKSHSPERFNVKLAEANKASNILSELRIRHRYSIPFIFEALWYLKGMPIYIEHYRNDLGNPRIKLLRNQATKLRKEIDADFSHLRQFQVIL</sequence>
<evidence type="ECO:0000313" key="2">
    <source>
        <dbReference type="EMBL" id="MCP1247392.1"/>
    </source>
</evidence>
<evidence type="ECO:0008006" key="4">
    <source>
        <dbReference type="Google" id="ProtNLM"/>
    </source>
</evidence>
<dbReference type="Proteomes" id="UP001523543">
    <property type="component" value="Unassembled WGS sequence"/>
</dbReference>
<dbReference type="EMBL" id="JAMYZR010000123">
    <property type="protein sequence ID" value="MCP1247392.1"/>
    <property type="molecule type" value="Genomic_DNA"/>
</dbReference>
<protein>
    <recommendedName>
        <fullName evidence="4">DUF4760 domain-containing protein</fullName>
    </recommendedName>
</protein>
<evidence type="ECO:0000256" key="1">
    <source>
        <dbReference type="SAM" id="Phobius"/>
    </source>
</evidence>
<keyword evidence="1" id="KW-0812">Transmembrane</keyword>
<organism evidence="2 3">
    <name type="scientific">Acetobacter cerevisiae</name>
    <dbReference type="NCBI Taxonomy" id="178900"/>
    <lineage>
        <taxon>Bacteria</taxon>
        <taxon>Pseudomonadati</taxon>
        <taxon>Pseudomonadota</taxon>
        <taxon>Alphaproteobacteria</taxon>
        <taxon>Acetobacterales</taxon>
        <taxon>Acetobacteraceae</taxon>
        <taxon>Acetobacter</taxon>
    </lineage>
</organism>
<feature type="transmembrane region" description="Helical" evidence="1">
    <location>
        <begin position="12"/>
        <end position="31"/>
    </location>
</feature>
<gene>
    <name evidence="2" type="ORF">NKW54_15935</name>
</gene>
<keyword evidence="1" id="KW-1133">Transmembrane helix</keyword>
<name>A0ABT1EW42_9PROT</name>
<dbReference type="RefSeq" id="WP_253551347.1">
    <property type="nucleotide sequence ID" value="NZ_JAMYZR010000123.1"/>
</dbReference>
<reference evidence="2 3" key="1">
    <citation type="submission" date="2022-06" db="EMBL/GenBank/DDBJ databases">
        <title>Acetobacer genomes from food samples.</title>
        <authorList>
            <person name="Sombolestani A."/>
        </authorList>
    </citation>
    <scope>NUCLEOTIDE SEQUENCE [LARGE SCALE GENOMIC DNA]</scope>
    <source>
        <strain evidence="2 3">R-83281</strain>
    </source>
</reference>
<proteinExistence type="predicted"/>
<keyword evidence="1" id="KW-0472">Membrane</keyword>
<evidence type="ECO:0000313" key="3">
    <source>
        <dbReference type="Proteomes" id="UP001523543"/>
    </source>
</evidence>
<keyword evidence="3" id="KW-1185">Reference proteome</keyword>
<comment type="caution">
    <text evidence="2">The sequence shown here is derived from an EMBL/GenBank/DDBJ whole genome shotgun (WGS) entry which is preliminary data.</text>
</comment>
<accession>A0ABT1EW42</accession>